<feature type="compositionally biased region" description="Polar residues" evidence="1">
    <location>
        <begin position="183"/>
        <end position="202"/>
    </location>
</feature>
<gene>
    <name evidence="2" type="ORF">M9Y10_000073</name>
</gene>
<evidence type="ECO:0000313" key="2">
    <source>
        <dbReference type="EMBL" id="KAK8897845.1"/>
    </source>
</evidence>
<keyword evidence="3" id="KW-1185">Reference proteome</keyword>
<feature type="compositionally biased region" description="Low complexity" evidence="1">
    <location>
        <begin position="355"/>
        <end position="371"/>
    </location>
</feature>
<feature type="compositionally biased region" description="Low complexity" evidence="1">
    <location>
        <begin position="203"/>
        <end position="222"/>
    </location>
</feature>
<protein>
    <submittedName>
        <fullName evidence="2">Uncharacterized protein</fullName>
    </submittedName>
</protein>
<name>A0ABR2L6G3_9EUKA</name>
<dbReference type="EMBL" id="JAPFFF010000001">
    <property type="protein sequence ID" value="KAK8897845.1"/>
    <property type="molecule type" value="Genomic_DNA"/>
</dbReference>
<reference evidence="2 3" key="1">
    <citation type="submission" date="2024-04" db="EMBL/GenBank/DDBJ databases">
        <title>Tritrichomonas musculus Genome.</title>
        <authorList>
            <person name="Alves-Ferreira E."/>
            <person name="Grigg M."/>
            <person name="Lorenzi H."/>
            <person name="Galac M."/>
        </authorList>
    </citation>
    <scope>NUCLEOTIDE SEQUENCE [LARGE SCALE GENOMIC DNA]</scope>
    <source>
        <strain evidence="2 3">EAF2021</strain>
    </source>
</reference>
<comment type="caution">
    <text evidence="2">The sequence shown here is derived from an EMBL/GenBank/DDBJ whole genome shotgun (WGS) entry which is preliminary data.</text>
</comment>
<feature type="compositionally biased region" description="Polar residues" evidence="1">
    <location>
        <begin position="391"/>
        <end position="403"/>
    </location>
</feature>
<dbReference type="Proteomes" id="UP001470230">
    <property type="component" value="Unassembled WGS sequence"/>
</dbReference>
<evidence type="ECO:0000313" key="3">
    <source>
        <dbReference type="Proteomes" id="UP001470230"/>
    </source>
</evidence>
<feature type="compositionally biased region" description="Polar residues" evidence="1">
    <location>
        <begin position="277"/>
        <end position="302"/>
    </location>
</feature>
<feature type="compositionally biased region" description="Low complexity" evidence="1">
    <location>
        <begin position="378"/>
        <end position="390"/>
    </location>
</feature>
<evidence type="ECO:0000256" key="1">
    <source>
        <dbReference type="SAM" id="MobiDB-lite"/>
    </source>
</evidence>
<sequence>MDKLNIFYKTIPSEELQKKALTSANITSTVSSVIIVKFPMNTLKTKLLRLLLAVVLAVSLVPCADLLGEKIPPSDEERQALTKLESKFSSLKPFTSRFQKPVSSQNVAKARANFINLSDEALTTLSKNAPCEIEKIAKWNGEALINYFSALNVRTPTRTNVAQNINNLLQLQQLDPLLNENNSNEPTENGATAQGGENHSSFQNQGNGEQQQIENQQQLQQQPEKEKEEEEAPDGNGNGNDSANSPQRHTADQQQQQGQQQPDDIAVSSNSDDETSNRSQQPQVQNQENGPDISSPNQSEDTSAGPEEEKEEEGKEYSDSDENSASHREEEEEEASGQNDNSDSDNSPQRHIADQQQQQLQQRSEDIAINSDSDDENSNQPQQNQPRQASTFQAPLPTQQQFQ</sequence>
<feature type="compositionally biased region" description="Basic and acidic residues" evidence="1">
    <location>
        <begin position="312"/>
        <end position="329"/>
    </location>
</feature>
<feature type="region of interest" description="Disordered" evidence="1">
    <location>
        <begin position="178"/>
        <end position="403"/>
    </location>
</feature>
<proteinExistence type="predicted"/>
<accession>A0ABR2L6G3</accession>
<organism evidence="2 3">
    <name type="scientific">Tritrichomonas musculus</name>
    <dbReference type="NCBI Taxonomy" id="1915356"/>
    <lineage>
        <taxon>Eukaryota</taxon>
        <taxon>Metamonada</taxon>
        <taxon>Parabasalia</taxon>
        <taxon>Tritrichomonadida</taxon>
        <taxon>Tritrichomonadidae</taxon>
        <taxon>Tritrichomonas</taxon>
    </lineage>
</organism>